<feature type="site" description="Contributes to substrate recognition" evidence="9">
    <location>
        <position position="91"/>
    </location>
</feature>
<comment type="cofactor">
    <cofactor evidence="10">
        <name>Zn(2+)</name>
        <dbReference type="ChEBI" id="CHEBI:29105"/>
    </cofactor>
</comment>
<evidence type="ECO:0000256" key="1">
    <source>
        <dbReference type="ARBA" id="ARBA00004496"/>
    </source>
</evidence>
<reference evidence="11" key="1">
    <citation type="submission" date="2021-10" db="EMBL/GenBank/DDBJ databases">
        <authorList>
            <person name="Criscuolo A."/>
        </authorList>
    </citation>
    <scope>NUCLEOTIDE SEQUENCE</scope>
    <source>
        <strain evidence="11">CIP111885</strain>
    </source>
</reference>
<comment type="caution">
    <text evidence="11">The sequence shown here is derived from an EMBL/GenBank/DDBJ whole genome shotgun (WGS) entry which is preliminary data.</text>
</comment>
<dbReference type="PIRSF" id="PIRSF004682">
    <property type="entry name" value="GmhB"/>
    <property type="match status" value="1"/>
</dbReference>
<dbReference type="SUPFAM" id="SSF56784">
    <property type="entry name" value="HAD-like"/>
    <property type="match status" value="1"/>
</dbReference>
<comment type="similarity">
    <text evidence="7">Belongs to the gmhB family.</text>
</comment>
<evidence type="ECO:0000256" key="8">
    <source>
        <dbReference type="PIRSR" id="PIRSR004682-1"/>
    </source>
</evidence>
<dbReference type="InterPro" id="IPR004446">
    <property type="entry name" value="Heptose_bisP_phosphatase"/>
</dbReference>
<organism evidence="11 12">
    <name type="scientific">Pseudoneobacillus rhizosphaerae</name>
    <dbReference type="NCBI Taxonomy" id="2880968"/>
    <lineage>
        <taxon>Bacteria</taxon>
        <taxon>Bacillati</taxon>
        <taxon>Bacillota</taxon>
        <taxon>Bacilli</taxon>
        <taxon>Bacillales</taxon>
        <taxon>Bacillaceae</taxon>
        <taxon>Pseudoneobacillus</taxon>
    </lineage>
</organism>
<evidence type="ECO:0000313" key="12">
    <source>
        <dbReference type="Proteomes" id="UP000789845"/>
    </source>
</evidence>
<feature type="active site" description="Nucleophile" evidence="8">
    <location>
        <position position="11"/>
    </location>
</feature>
<keyword evidence="10" id="KW-0460">Magnesium</keyword>
<dbReference type="Proteomes" id="UP000789845">
    <property type="component" value="Unassembled WGS sequence"/>
</dbReference>
<dbReference type="PANTHER" id="PTHR42891:SF1">
    <property type="entry name" value="D-GLYCERO-BETA-D-MANNO-HEPTOSE-1,7-BISPHOSPHATE 7-PHOSPHATASE"/>
    <property type="match status" value="1"/>
</dbReference>
<evidence type="ECO:0000256" key="9">
    <source>
        <dbReference type="PIRSR" id="PIRSR004682-3"/>
    </source>
</evidence>
<dbReference type="NCBIfam" id="TIGR01656">
    <property type="entry name" value="Histidinol-ppas"/>
    <property type="match status" value="1"/>
</dbReference>
<evidence type="ECO:0000256" key="5">
    <source>
        <dbReference type="ARBA" id="ARBA00023277"/>
    </source>
</evidence>
<dbReference type="InterPro" id="IPR036412">
    <property type="entry name" value="HAD-like_sf"/>
</dbReference>
<sequence>MNIQAVFIDRDGTIGGSDKVIYPGEFELFPYVAESVQLLKKSGILICSFTNQPGISKGESTFQRFETELKDFGFDKIYLCPHQHNEGCICRKPSPAMLENAAKENSLDLKKCVVIGDRWTDMLAADEVGCIKILVKTGSGKETFDKYKNNGFFGRWEEVKPDYVAEDLNEAVKWLMATL</sequence>
<dbReference type="InterPro" id="IPR006549">
    <property type="entry name" value="HAD-SF_hydro_IIIA"/>
</dbReference>
<proteinExistence type="inferred from homology"/>
<comment type="subcellular location">
    <subcellularLocation>
        <location evidence="1 7">Cytoplasm</location>
    </subcellularLocation>
</comment>
<dbReference type="GO" id="GO:0046872">
    <property type="term" value="F:metal ion binding"/>
    <property type="evidence" value="ECO:0007669"/>
    <property type="project" value="UniProtKB-KW"/>
</dbReference>
<dbReference type="RefSeq" id="WP_230499047.1">
    <property type="nucleotide sequence ID" value="NZ_CAKJTG010000047.1"/>
</dbReference>
<evidence type="ECO:0000256" key="6">
    <source>
        <dbReference type="ARBA" id="ARBA00031828"/>
    </source>
</evidence>
<dbReference type="InterPro" id="IPR006543">
    <property type="entry name" value="Histidinol-phos"/>
</dbReference>
<dbReference type="GO" id="GO:0005975">
    <property type="term" value="P:carbohydrate metabolic process"/>
    <property type="evidence" value="ECO:0007669"/>
    <property type="project" value="InterPro"/>
</dbReference>
<dbReference type="EC" id="3.1.3.-" evidence="7"/>
<evidence type="ECO:0000256" key="2">
    <source>
        <dbReference type="ARBA" id="ARBA00022490"/>
    </source>
</evidence>
<keyword evidence="3 10" id="KW-0479">Metal-binding</keyword>
<dbReference type="InterPro" id="IPR006439">
    <property type="entry name" value="HAD-SF_hydro_IA"/>
</dbReference>
<feature type="binding site" evidence="10">
    <location>
        <position position="117"/>
    </location>
    <ligand>
        <name>Mg(2+)</name>
        <dbReference type="ChEBI" id="CHEBI:18420"/>
    </ligand>
</feature>
<dbReference type="InterPro" id="IPR023214">
    <property type="entry name" value="HAD_sf"/>
</dbReference>
<keyword evidence="10" id="KW-0862">Zinc</keyword>
<dbReference type="NCBIfam" id="TIGR01662">
    <property type="entry name" value="HAD-SF-IIIA"/>
    <property type="match status" value="1"/>
</dbReference>
<feature type="binding site" evidence="10">
    <location>
        <position position="88"/>
    </location>
    <ligand>
        <name>Zn(2+)</name>
        <dbReference type="ChEBI" id="CHEBI:29105"/>
    </ligand>
</feature>
<feature type="binding site" evidence="10">
    <location>
        <position position="80"/>
    </location>
    <ligand>
        <name>Zn(2+)</name>
        <dbReference type="ChEBI" id="CHEBI:29105"/>
    </ligand>
</feature>
<dbReference type="EMBL" id="CAKJTG010000047">
    <property type="protein sequence ID" value="CAG9610684.1"/>
    <property type="molecule type" value="Genomic_DNA"/>
</dbReference>
<dbReference type="Pfam" id="PF13242">
    <property type="entry name" value="Hydrolase_like"/>
    <property type="match status" value="1"/>
</dbReference>
<feature type="active site" description="Nucleophile" evidence="8">
    <location>
        <position position="9"/>
    </location>
</feature>
<keyword evidence="2 7" id="KW-0963">Cytoplasm</keyword>
<dbReference type="GO" id="GO:0005737">
    <property type="term" value="C:cytoplasm"/>
    <property type="evidence" value="ECO:0007669"/>
    <property type="project" value="UniProtKB-SubCell"/>
</dbReference>
<feature type="binding site" evidence="10">
    <location>
        <position position="90"/>
    </location>
    <ligand>
        <name>Zn(2+)</name>
        <dbReference type="ChEBI" id="CHEBI:29105"/>
    </ligand>
</feature>
<dbReference type="AlphaFoldDB" id="A0A9C7GE01"/>
<keyword evidence="5 7" id="KW-0119">Carbohydrate metabolism</keyword>
<evidence type="ECO:0000256" key="3">
    <source>
        <dbReference type="ARBA" id="ARBA00022723"/>
    </source>
</evidence>
<accession>A0A9C7GE01</accession>
<dbReference type="NCBIfam" id="NF005264">
    <property type="entry name" value="PRK06769.1"/>
    <property type="match status" value="1"/>
</dbReference>
<feature type="site" description="Stabilizes the phosphoryl group" evidence="9">
    <location>
        <position position="50"/>
    </location>
</feature>
<feature type="site" description="Stabilizes the phosphoryl group" evidence="9">
    <location>
        <position position="92"/>
    </location>
</feature>
<evidence type="ECO:0000256" key="7">
    <source>
        <dbReference type="PIRNR" id="PIRNR004682"/>
    </source>
</evidence>
<dbReference type="Gene3D" id="3.40.50.1000">
    <property type="entry name" value="HAD superfamily/HAD-like"/>
    <property type="match status" value="1"/>
</dbReference>
<evidence type="ECO:0000256" key="4">
    <source>
        <dbReference type="ARBA" id="ARBA00022801"/>
    </source>
</evidence>
<name>A0A9C7GE01_9BACI</name>
<dbReference type="GO" id="GO:0016791">
    <property type="term" value="F:phosphatase activity"/>
    <property type="evidence" value="ECO:0007669"/>
    <property type="project" value="InterPro"/>
</dbReference>
<comment type="cofactor">
    <cofactor evidence="10">
        <name>Mg(2+)</name>
        <dbReference type="ChEBI" id="CHEBI:18420"/>
    </cofactor>
</comment>
<gene>
    <name evidence="11" type="primary">hisB_2</name>
    <name evidence="11" type="ORF">NEOCIP111885_04460</name>
</gene>
<evidence type="ECO:0000256" key="10">
    <source>
        <dbReference type="PIRSR" id="PIRSR004682-4"/>
    </source>
</evidence>
<feature type="binding site" evidence="10">
    <location>
        <position position="82"/>
    </location>
    <ligand>
        <name>Zn(2+)</name>
        <dbReference type="ChEBI" id="CHEBI:29105"/>
    </ligand>
</feature>
<dbReference type="PANTHER" id="PTHR42891">
    <property type="entry name" value="D-GLYCERO-BETA-D-MANNO-HEPTOSE-1,7-BISPHOSPHATE 7-PHOSPHATASE"/>
    <property type="match status" value="1"/>
</dbReference>
<keyword evidence="12" id="KW-1185">Reference proteome</keyword>
<evidence type="ECO:0000313" key="11">
    <source>
        <dbReference type="EMBL" id="CAG9610684.1"/>
    </source>
</evidence>
<keyword evidence="4 7" id="KW-0378">Hydrolase</keyword>
<dbReference type="NCBIfam" id="TIGR01549">
    <property type="entry name" value="HAD-SF-IA-v1"/>
    <property type="match status" value="1"/>
</dbReference>
<feature type="binding site" evidence="10">
    <location>
        <position position="9"/>
    </location>
    <ligand>
        <name>Mg(2+)</name>
        <dbReference type="ChEBI" id="CHEBI:18420"/>
    </ligand>
</feature>
<protein>
    <recommendedName>
        <fullName evidence="6 7">D,D-heptose 1,7-bisphosphate phosphatase</fullName>
        <ecNumber evidence="7">3.1.3.-</ecNumber>
    </recommendedName>
</protein>
<feature type="binding site" evidence="10">
    <location>
        <position position="11"/>
    </location>
    <ligand>
        <name>Mg(2+)</name>
        <dbReference type="ChEBI" id="CHEBI:18420"/>
    </ligand>
</feature>